<sequence length="139" mass="15686">MKRILEIEENSNSPTIDLLEEAIRARAREVIESLYEDEVQRFLNKTSSIVDKTGNKLVVRNGFHKERTILTTNGYVTVRLPRVDDRALEEKDRFVSKVLPPFARKTPTVEAILSAAYLAGISSNKFSAMLHDVLGEGLI</sequence>
<dbReference type="Proteomes" id="UP000595224">
    <property type="component" value="Chromosome"/>
</dbReference>
<evidence type="ECO:0000256" key="2">
    <source>
        <dbReference type="ARBA" id="ARBA00010961"/>
    </source>
</evidence>
<dbReference type="GO" id="GO:0006313">
    <property type="term" value="P:DNA transposition"/>
    <property type="evidence" value="ECO:0007669"/>
    <property type="project" value="UniProtKB-UniRule"/>
</dbReference>
<dbReference type="KEGG" id="tper:IWA51_10355"/>
<evidence type="ECO:0000256" key="3">
    <source>
        <dbReference type="ARBA" id="ARBA00022578"/>
    </source>
</evidence>
<dbReference type="InterPro" id="IPR001207">
    <property type="entry name" value="Transposase_mutator"/>
</dbReference>
<gene>
    <name evidence="7" type="ORF">IWA51_10355</name>
</gene>
<protein>
    <recommendedName>
        <fullName evidence="6">Mutator family transposase</fullName>
    </recommendedName>
</protein>
<dbReference type="RefSeq" id="WP_198442360.1">
    <property type="nucleotide sequence ID" value="NZ_CP064936.1"/>
</dbReference>
<keyword evidence="4 6" id="KW-0238">DNA-binding</keyword>
<proteinExistence type="inferred from homology"/>
<dbReference type="EMBL" id="CP064936">
    <property type="protein sequence ID" value="QQA00650.1"/>
    <property type="molecule type" value="Genomic_DNA"/>
</dbReference>
<name>A0A7T3RCT1_9SPIR</name>
<keyword evidence="6" id="KW-0814">Transposable element</keyword>
<keyword evidence="3 6" id="KW-0815">Transposition</keyword>
<accession>A0A7T3RCT1</accession>
<evidence type="ECO:0000256" key="5">
    <source>
        <dbReference type="ARBA" id="ARBA00023172"/>
    </source>
</evidence>
<comment type="function">
    <text evidence="1 6">Required for the transposition of the insertion element.</text>
</comment>
<dbReference type="Pfam" id="PF00872">
    <property type="entry name" value="Transposase_mut"/>
    <property type="match status" value="1"/>
</dbReference>
<evidence type="ECO:0000313" key="8">
    <source>
        <dbReference type="Proteomes" id="UP000595224"/>
    </source>
</evidence>
<dbReference type="PANTHER" id="PTHR33217">
    <property type="entry name" value="TRANSPOSASE FOR INSERTION SEQUENCE ELEMENT IS1081"/>
    <property type="match status" value="1"/>
</dbReference>
<dbReference type="GO" id="GO:0004803">
    <property type="term" value="F:transposase activity"/>
    <property type="evidence" value="ECO:0007669"/>
    <property type="project" value="UniProtKB-UniRule"/>
</dbReference>
<dbReference type="PANTHER" id="PTHR33217:SF9">
    <property type="entry name" value="MUTATOR FAMILY TRANSPOSASE"/>
    <property type="match status" value="1"/>
</dbReference>
<organism evidence="7 8">
    <name type="scientific">Treponema peruense</name>
    <dbReference type="NCBI Taxonomy" id="2787628"/>
    <lineage>
        <taxon>Bacteria</taxon>
        <taxon>Pseudomonadati</taxon>
        <taxon>Spirochaetota</taxon>
        <taxon>Spirochaetia</taxon>
        <taxon>Spirochaetales</taxon>
        <taxon>Treponemataceae</taxon>
        <taxon>Treponema</taxon>
    </lineage>
</organism>
<evidence type="ECO:0000256" key="1">
    <source>
        <dbReference type="ARBA" id="ARBA00002190"/>
    </source>
</evidence>
<dbReference type="GO" id="GO:0003677">
    <property type="term" value="F:DNA binding"/>
    <property type="evidence" value="ECO:0007669"/>
    <property type="project" value="UniProtKB-UniRule"/>
</dbReference>
<keyword evidence="5 6" id="KW-0233">DNA recombination</keyword>
<keyword evidence="8" id="KW-1185">Reference proteome</keyword>
<evidence type="ECO:0000313" key="7">
    <source>
        <dbReference type="EMBL" id="QQA00650.1"/>
    </source>
</evidence>
<comment type="similarity">
    <text evidence="2 6">Belongs to the transposase mutator family.</text>
</comment>
<evidence type="ECO:0000256" key="6">
    <source>
        <dbReference type="RuleBase" id="RU365089"/>
    </source>
</evidence>
<evidence type="ECO:0000256" key="4">
    <source>
        <dbReference type="ARBA" id="ARBA00023125"/>
    </source>
</evidence>
<dbReference type="AlphaFoldDB" id="A0A7T3RCT1"/>
<reference evidence="7 8" key="1">
    <citation type="submission" date="2020-11" db="EMBL/GenBank/DDBJ databases">
        <title>Treponema Peruensis nv. sp., first commensal Treponema isolated from human feces.</title>
        <authorList>
            <person name="Belkhou C."/>
            <person name="Raes J."/>
        </authorList>
    </citation>
    <scope>NUCLEOTIDE SEQUENCE [LARGE SCALE GENOMIC DNA]</scope>
    <source>
        <strain evidence="7 8">RCC2812</strain>
    </source>
</reference>